<dbReference type="PANTHER" id="PTHR32303">
    <property type="entry name" value="QUINOPROTEIN ALCOHOL DEHYDROGENASE (CYTOCHROME C)"/>
    <property type="match status" value="1"/>
</dbReference>
<dbReference type="InterPro" id="IPR018391">
    <property type="entry name" value="PQQ_b-propeller_rpt"/>
</dbReference>
<evidence type="ECO:0000256" key="3">
    <source>
        <dbReference type="ARBA" id="ARBA00023002"/>
    </source>
</evidence>
<proteinExistence type="inferred from homology"/>
<dbReference type="SMART" id="SM00564">
    <property type="entry name" value="PQQ"/>
    <property type="match status" value="4"/>
</dbReference>
<keyword evidence="5" id="KW-0812">Transmembrane</keyword>
<dbReference type="Gene3D" id="2.140.10.10">
    <property type="entry name" value="Quinoprotein alcohol dehydrogenase-like superfamily"/>
    <property type="match status" value="1"/>
</dbReference>
<dbReference type="Proteomes" id="UP000199206">
    <property type="component" value="Unassembled WGS sequence"/>
</dbReference>
<evidence type="ECO:0000256" key="1">
    <source>
        <dbReference type="ARBA" id="ARBA00001931"/>
    </source>
</evidence>
<comment type="cofactor">
    <cofactor evidence="1">
        <name>pyrroloquinoline quinone</name>
        <dbReference type="ChEBI" id="CHEBI:58442"/>
    </cofactor>
</comment>
<evidence type="ECO:0000256" key="2">
    <source>
        <dbReference type="ARBA" id="ARBA00008156"/>
    </source>
</evidence>
<feature type="region of interest" description="Disordered" evidence="4">
    <location>
        <begin position="520"/>
        <end position="540"/>
    </location>
</feature>
<keyword evidence="5" id="KW-1133">Transmembrane helix</keyword>
<dbReference type="EMBL" id="FOCF01000004">
    <property type="protein sequence ID" value="SEN08325.1"/>
    <property type="molecule type" value="Genomic_DNA"/>
</dbReference>
<feature type="transmembrane region" description="Helical" evidence="5">
    <location>
        <begin position="74"/>
        <end position="93"/>
    </location>
</feature>
<feature type="domain" description="Pyrrolo-quinoline quinone repeat" evidence="6">
    <location>
        <begin position="173"/>
        <end position="777"/>
    </location>
</feature>
<dbReference type="InterPro" id="IPR002372">
    <property type="entry name" value="PQQ_rpt_dom"/>
</dbReference>
<evidence type="ECO:0000259" key="6">
    <source>
        <dbReference type="Pfam" id="PF01011"/>
    </source>
</evidence>
<dbReference type="GO" id="GO:0016020">
    <property type="term" value="C:membrane"/>
    <property type="evidence" value="ECO:0007669"/>
    <property type="project" value="InterPro"/>
</dbReference>
<evidence type="ECO:0000313" key="7">
    <source>
        <dbReference type="EMBL" id="SEN08325.1"/>
    </source>
</evidence>
<keyword evidence="5" id="KW-0472">Membrane</keyword>
<feature type="transmembrane region" description="Helical" evidence="5">
    <location>
        <begin position="99"/>
        <end position="118"/>
    </location>
</feature>
<organism evidence="7 8">
    <name type="scientific">Sphingomonas gellani</name>
    <dbReference type="NCBI Taxonomy" id="1166340"/>
    <lineage>
        <taxon>Bacteria</taxon>
        <taxon>Pseudomonadati</taxon>
        <taxon>Pseudomonadota</taxon>
        <taxon>Alphaproteobacteria</taxon>
        <taxon>Sphingomonadales</taxon>
        <taxon>Sphingomonadaceae</taxon>
        <taxon>Sphingomonas</taxon>
    </lineage>
</organism>
<dbReference type="InterPro" id="IPR017511">
    <property type="entry name" value="PQQ_mDH"/>
</dbReference>
<dbReference type="GO" id="GO:0008876">
    <property type="term" value="F:quinoprotein glucose dehydrogenase activity"/>
    <property type="evidence" value="ECO:0007669"/>
    <property type="project" value="TreeGrafter"/>
</dbReference>
<protein>
    <submittedName>
        <fullName evidence="7">Quinoprotein glucose dehydrogenase</fullName>
    </submittedName>
</protein>
<evidence type="ECO:0000313" key="8">
    <source>
        <dbReference type="Proteomes" id="UP000199206"/>
    </source>
</evidence>
<feature type="transmembrane region" description="Helical" evidence="5">
    <location>
        <begin position="130"/>
        <end position="153"/>
    </location>
</feature>
<accession>A0A1H8DME6</accession>
<comment type="similarity">
    <text evidence="2">Belongs to the bacterial PQQ dehydrogenase family.</text>
</comment>
<evidence type="ECO:0000256" key="4">
    <source>
        <dbReference type="SAM" id="MobiDB-lite"/>
    </source>
</evidence>
<dbReference type="NCBIfam" id="TIGR03074">
    <property type="entry name" value="PQQ_membr_DH"/>
    <property type="match status" value="1"/>
</dbReference>
<dbReference type="RefSeq" id="WP_093665527.1">
    <property type="nucleotide sequence ID" value="NZ_FOCF01000004.1"/>
</dbReference>
<reference evidence="8" key="1">
    <citation type="submission" date="2016-10" db="EMBL/GenBank/DDBJ databases">
        <authorList>
            <person name="Varghese N."/>
            <person name="Submissions S."/>
        </authorList>
    </citation>
    <scope>NUCLEOTIDE SEQUENCE [LARGE SCALE GENOMIC DNA]</scope>
    <source>
        <strain evidence="8">S6-262</strain>
    </source>
</reference>
<sequence length="804" mass="85406">MHDVDAPHTRRAVPVRSVGLYATILGWVVAILGGFFATAGAVLVALGGSPYYLITGIAMVASGALVGRGDRRGALLFLAIWIATLIWAMWEVGLDALQLIPRVVAPTVLLVLIGLAFVRRAPGRATLARGAVAAAVVMAAGVGSHLLIVSGAVRAQDAPAMPLASSADGADGWAHYGATLAGDRYSSLAQITPANVARLQLAWTQRTGDVVQHDEAVTHLREYHSEATPIQIGDTLYTCTPHSYVQAIDATTGRTKWTWHTSADVRGNSYLVCRGVSYFEAPAGTPCPRRIFAPSFDAKMYALDADTGRPCPGFGTNGAIDLRDHMGTSPAAFQISTSPPVVANGRLIVGERIIDNVGVNEPAGVVRAYDPVSGAPIWAWDVGRGDDAIKPLTGTETYTRGTPNVWGAMTADAANGIVYLPTGNATPDYWIGRRRPFDDKYGTSIVALDIATGRMRWHRQLVHRDMWDMDLAVGPSLIDLPLPGGGTVPALLQTTKMGQLYLLNRLTGAPLAAIEERPVSTKGGMTDERFSPTQPFSVGMPSFTPPTPTEKATWGATPIDQLVCRIEFRRAHAAGIYAPIGTTDIIGHPAFDGVTDWGGAAVDPVRGVMTVNTMQMPFRIRLVRSDSDEGRKMIQAAAKGGENAKAPIYYQQFGTPYVAVVQAWIGPLGAPCIAPPWGKLSAVDLKTRRVVWSKILGTARDTGLFGSRLGVPIKTGVPNLGSSIITAGGVVFIGATTDQYLRAFDLRTGAELWKARLPAGAQATPMTYRGKDGRQYVVITAGGHGALGTRYGDYTLAFALPRGA</sequence>
<dbReference type="SUPFAM" id="SSF50998">
    <property type="entry name" value="Quinoprotein alcohol dehydrogenase-like"/>
    <property type="match status" value="1"/>
</dbReference>
<keyword evidence="3" id="KW-0560">Oxidoreductase</keyword>
<gene>
    <name evidence="7" type="ORF">SAMN05192583_1981</name>
</gene>
<name>A0A1H8DME6_9SPHN</name>
<dbReference type="OrthoDB" id="9794322at2"/>
<feature type="compositionally biased region" description="Basic and acidic residues" evidence="4">
    <location>
        <begin position="520"/>
        <end position="530"/>
    </location>
</feature>
<dbReference type="AlphaFoldDB" id="A0A1H8DME6"/>
<dbReference type="Pfam" id="PF01011">
    <property type="entry name" value="PQQ"/>
    <property type="match status" value="1"/>
</dbReference>
<evidence type="ECO:0000256" key="5">
    <source>
        <dbReference type="SAM" id="Phobius"/>
    </source>
</evidence>
<dbReference type="STRING" id="1166340.SAMN05192583_1981"/>
<keyword evidence="8" id="KW-1185">Reference proteome</keyword>
<feature type="transmembrane region" description="Helical" evidence="5">
    <location>
        <begin position="20"/>
        <end position="44"/>
    </location>
</feature>
<dbReference type="CDD" id="cd10280">
    <property type="entry name" value="PQQ_mGDH"/>
    <property type="match status" value="1"/>
</dbReference>
<dbReference type="GO" id="GO:0048038">
    <property type="term" value="F:quinone binding"/>
    <property type="evidence" value="ECO:0007669"/>
    <property type="project" value="InterPro"/>
</dbReference>
<dbReference type="InterPro" id="IPR011047">
    <property type="entry name" value="Quinoprotein_ADH-like_sf"/>
</dbReference>
<feature type="transmembrane region" description="Helical" evidence="5">
    <location>
        <begin position="50"/>
        <end position="67"/>
    </location>
</feature>
<dbReference type="PANTHER" id="PTHR32303:SF4">
    <property type="entry name" value="QUINOPROTEIN GLUCOSE DEHYDROGENASE"/>
    <property type="match status" value="1"/>
</dbReference>